<keyword evidence="2" id="KW-1003">Cell membrane</keyword>
<dbReference type="AlphaFoldDB" id="A0A0R1XNP5"/>
<dbReference type="InterPro" id="IPR045865">
    <property type="entry name" value="ACT-like_dom_sf"/>
</dbReference>
<dbReference type="Pfam" id="PF00005">
    <property type="entry name" value="ABC_tran"/>
    <property type="match status" value="1"/>
</dbReference>
<dbReference type="OrthoDB" id="9802264at2"/>
<dbReference type="Proteomes" id="UP000051412">
    <property type="component" value="Unassembled WGS sequence"/>
</dbReference>
<dbReference type="PATRIC" id="fig|1423782.4.peg.1820"/>
<dbReference type="Pfam" id="PF09383">
    <property type="entry name" value="NIL"/>
    <property type="match status" value="1"/>
</dbReference>
<dbReference type="PANTHER" id="PTHR43166">
    <property type="entry name" value="AMINO ACID IMPORT ATP-BINDING PROTEIN"/>
    <property type="match status" value="1"/>
</dbReference>
<dbReference type="Gene3D" id="3.30.70.260">
    <property type="match status" value="1"/>
</dbReference>
<dbReference type="InterPro" id="IPR018449">
    <property type="entry name" value="NIL_domain"/>
</dbReference>
<keyword evidence="7" id="KW-0472">Membrane</keyword>
<evidence type="ECO:0000256" key="5">
    <source>
        <dbReference type="ARBA" id="ARBA00022967"/>
    </source>
</evidence>
<proteinExistence type="predicted"/>
<comment type="caution">
    <text evidence="9">The sequence shown here is derived from an EMBL/GenBank/DDBJ whole genome shotgun (WGS) entry which is preliminary data.</text>
</comment>
<evidence type="ECO:0000256" key="7">
    <source>
        <dbReference type="ARBA" id="ARBA00023136"/>
    </source>
</evidence>
<evidence type="ECO:0000259" key="8">
    <source>
        <dbReference type="PROSITE" id="PS50893"/>
    </source>
</evidence>
<sequence length="354" mass="39455">MAKPIIDLANINVTFKQGKEVVHAVKDVSLSIEKGDIYGIVGYSGAGKSTLVRTINLLQKPTDGSVTIDGESFFKDHQQQLSNKELQEKRRNIGMIFQHFNLLNETTVIENVLFALKHSKLDDDAQEKKALELLELVGLKDKADFYPVQLSGGEQQRVSIARALANDPEILISDEATSALDPQNTNQILDLLKQINDKLDLTVVLITHEMDAVKRVANKIAVMEHGQIIERGPLQKVFLQPQQELTRQFVGGSLAAVDTLRAFNLDHLADDEELFQLVYNGNNVTKSIIIALYKELGVEASMLYGNIEILGGEPVGTLFVVVKGDDKQRQAAVKFLEDNKVTVTKIDERRIWNE</sequence>
<dbReference type="SUPFAM" id="SSF55021">
    <property type="entry name" value="ACT-like"/>
    <property type="match status" value="1"/>
</dbReference>
<gene>
    <name evidence="9" type="ORF">FD32_GL001747</name>
</gene>
<evidence type="ECO:0000256" key="3">
    <source>
        <dbReference type="ARBA" id="ARBA00022741"/>
    </source>
</evidence>
<protein>
    <submittedName>
        <fullName evidence="9">D-methionine ABC superfamily ATP binding cassette transporter, ABC protein</fullName>
    </submittedName>
</protein>
<dbReference type="InterPro" id="IPR027417">
    <property type="entry name" value="P-loop_NTPase"/>
</dbReference>
<dbReference type="CDD" id="cd03258">
    <property type="entry name" value="ABC_MetN_methionine_transporter"/>
    <property type="match status" value="1"/>
</dbReference>
<dbReference type="GO" id="GO:0005524">
    <property type="term" value="F:ATP binding"/>
    <property type="evidence" value="ECO:0007669"/>
    <property type="project" value="UniProtKB-KW"/>
</dbReference>
<evidence type="ECO:0000256" key="4">
    <source>
        <dbReference type="ARBA" id="ARBA00022840"/>
    </source>
</evidence>
<dbReference type="SMART" id="SM00382">
    <property type="entry name" value="AAA"/>
    <property type="match status" value="1"/>
</dbReference>
<reference evidence="9 10" key="1">
    <citation type="journal article" date="2015" name="Genome Announc.">
        <title>Expanding the biotechnology potential of lactobacilli through comparative genomics of 213 strains and associated genera.</title>
        <authorList>
            <person name="Sun Z."/>
            <person name="Harris H.M."/>
            <person name="McCann A."/>
            <person name="Guo C."/>
            <person name="Argimon S."/>
            <person name="Zhang W."/>
            <person name="Yang X."/>
            <person name="Jeffery I.B."/>
            <person name="Cooney J.C."/>
            <person name="Kagawa T.F."/>
            <person name="Liu W."/>
            <person name="Song Y."/>
            <person name="Salvetti E."/>
            <person name="Wrobel A."/>
            <person name="Rasinkangas P."/>
            <person name="Parkhill J."/>
            <person name="Rea M.C."/>
            <person name="O'Sullivan O."/>
            <person name="Ritari J."/>
            <person name="Douillard F.P."/>
            <person name="Paul Ross R."/>
            <person name="Yang R."/>
            <person name="Briner A.E."/>
            <person name="Felis G.E."/>
            <person name="de Vos W.M."/>
            <person name="Barrangou R."/>
            <person name="Klaenhammer T.R."/>
            <person name="Caufield P.W."/>
            <person name="Cui Y."/>
            <person name="Zhang H."/>
            <person name="O'Toole P.W."/>
        </authorList>
    </citation>
    <scope>NUCLEOTIDE SEQUENCE [LARGE SCALE GENOMIC DNA]</scope>
    <source>
        <strain evidence="9 10">DSM 6035</strain>
    </source>
</reference>
<dbReference type="SUPFAM" id="SSF52540">
    <property type="entry name" value="P-loop containing nucleoside triphosphate hydrolases"/>
    <property type="match status" value="1"/>
</dbReference>
<dbReference type="InterPro" id="IPR017871">
    <property type="entry name" value="ABC_transporter-like_CS"/>
</dbReference>
<evidence type="ECO:0000313" key="10">
    <source>
        <dbReference type="Proteomes" id="UP000051412"/>
    </source>
</evidence>
<organism evidence="9 10">
    <name type="scientific">Limosilactobacillus panis DSM 6035</name>
    <dbReference type="NCBI Taxonomy" id="1423782"/>
    <lineage>
        <taxon>Bacteria</taxon>
        <taxon>Bacillati</taxon>
        <taxon>Bacillota</taxon>
        <taxon>Bacilli</taxon>
        <taxon>Lactobacillales</taxon>
        <taxon>Lactobacillaceae</taxon>
        <taxon>Limosilactobacillus</taxon>
    </lineage>
</organism>
<dbReference type="EMBL" id="AZGM01000044">
    <property type="protein sequence ID" value="KRM28252.1"/>
    <property type="molecule type" value="Genomic_DNA"/>
</dbReference>
<evidence type="ECO:0000256" key="2">
    <source>
        <dbReference type="ARBA" id="ARBA00022475"/>
    </source>
</evidence>
<dbReference type="GO" id="GO:0016887">
    <property type="term" value="F:ATP hydrolysis activity"/>
    <property type="evidence" value="ECO:0007669"/>
    <property type="project" value="InterPro"/>
</dbReference>
<evidence type="ECO:0000313" key="9">
    <source>
        <dbReference type="EMBL" id="KRM28252.1"/>
    </source>
</evidence>
<accession>A0A0R1XNP5</accession>
<dbReference type="InterPro" id="IPR003439">
    <property type="entry name" value="ABC_transporter-like_ATP-bd"/>
</dbReference>
<dbReference type="InterPro" id="IPR050086">
    <property type="entry name" value="MetN_ABC_transporter-like"/>
</dbReference>
<dbReference type="STRING" id="1423782.FD32_GL001747"/>
<keyword evidence="10" id="KW-1185">Reference proteome</keyword>
<keyword evidence="5" id="KW-1278">Translocase</keyword>
<dbReference type="PANTHER" id="PTHR43166:SF30">
    <property type="entry name" value="METHIONINE IMPORT ATP-BINDING PROTEIN METN"/>
    <property type="match status" value="1"/>
</dbReference>
<dbReference type="InterPro" id="IPR041701">
    <property type="entry name" value="MetN_ABC"/>
</dbReference>
<feature type="domain" description="ABC transporter" evidence="8">
    <location>
        <begin position="8"/>
        <end position="250"/>
    </location>
</feature>
<keyword evidence="1" id="KW-0813">Transport</keyword>
<name>A0A0R1XNP5_9LACO</name>
<keyword evidence="4" id="KW-0067">ATP-binding</keyword>
<dbReference type="RefSeq" id="WP_047768658.1">
    <property type="nucleotide sequence ID" value="NZ_AZGM01000044.1"/>
</dbReference>
<dbReference type="Gene3D" id="3.40.50.300">
    <property type="entry name" value="P-loop containing nucleotide triphosphate hydrolases"/>
    <property type="match status" value="1"/>
</dbReference>
<dbReference type="InterPro" id="IPR003593">
    <property type="entry name" value="AAA+_ATPase"/>
</dbReference>
<dbReference type="PROSITE" id="PS00211">
    <property type="entry name" value="ABC_TRANSPORTER_1"/>
    <property type="match status" value="1"/>
</dbReference>
<keyword evidence="3" id="KW-0547">Nucleotide-binding</keyword>
<dbReference type="PROSITE" id="PS50893">
    <property type="entry name" value="ABC_TRANSPORTER_2"/>
    <property type="match status" value="1"/>
</dbReference>
<evidence type="ECO:0000256" key="1">
    <source>
        <dbReference type="ARBA" id="ARBA00022448"/>
    </source>
</evidence>
<dbReference type="SMART" id="SM00930">
    <property type="entry name" value="NIL"/>
    <property type="match status" value="1"/>
</dbReference>
<dbReference type="GO" id="GO:0006865">
    <property type="term" value="P:amino acid transport"/>
    <property type="evidence" value="ECO:0007669"/>
    <property type="project" value="UniProtKB-KW"/>
</dbReference>
<evidence type="ECO:0000256" key="6">
    <source>
        <dbReference type="ARBA" id="ARBA00022970"/>
    </source>
</evidence>
<keyword evidence="6" id="KW-0029">Amino-acid transport</keyword>